<dbReference type="InterPro" id="IPR003494">
    <property type="entry name" value="SHS2_FtsA"/>
</dbReference>
<dbReference type="NCBIfam" id="TIGR01174">
    <property type="entry name" value="ftsA"/>
    <property type="match status" value="1"/>
</dbReference>
<dbReference type="SUPFAM" id="SSF53067">
    <property type="entry name" value="Actin-like ATPase domain"/>
    <property type="match status" value="2"/>
</dbReference>
<protein>
    <recommendedName>
        <fullName evidence="5">Cell division protein FtsA</fullName>
    </recommendedName>
</protein>
<keyword evidence="3 5" id="KW-0472">Membrane</keyword>
<dbReference type="PANTHER" id="PTHR32432:SF4">
    <property type="entry name" value="CELL DIVISION PROTEIN FTSA"/>
    <property type="match status" value="1"/>
</dbReference>
<dbReference type="Gene3D" id="3.30.1490.110">
    <property type="match status" value="1"/>
</dbReference>
<evidence type="ECO:0000256" key="2">
    <source>
        <dbReference type="ARBA" id="ARBA00022618"/>
    </source>
</evidence>
<evidence type="ECO:0000259" key="6">
    <source>
        <dbReference type="SMART" id="SM00842"/>
    </source>
</evidence>
<gene>
    <name evidence="5" type="primary">ftsA</name>
    <name evidence="7" type="ORF">A2942_01170</name>
</gene>
<comment type="similarity">
    <text evidence="5">Belongs to the FtsA/MreB family.</text>
</comment>
<organism evidence="7 8">
    <name type="scientific">Candidatus Lloydbacteria bacterium RIFCSPLOWO2_01_FULL_50_20</name>
    <dbReference type="NCBI Taxonomy" id="1798665"/>
    <lineage>
        <taxon>Bacteria</taxon>
        <taxon>Candidatus Lloydiibacteriota</taxon>
    </lineage>
</organism>
<keyword evidence="1 5" id="KW-1003">Cell membrane</keyword>
<dbReference type="PIRSF" id="PIRSF003101">
    <property type="entry name" value="FtsA"/>
    <property type="match status" value="1"/>
</dbReference>
<dbReference type="Gene3D" id="3.30.420.40">
    <property type="match status" value="3"/>
</dbReference>
<keyword evidence="2 5" id="KW-0132">Cell division</keyword>
<comment type="caution">
    <text evidence="7">The sequence shown here is derived from an EMBL/GenBank/DDBJ whole genome shotgun (WGS) entry which is preliminary data.</text>
</comment>
<dbReference type="PANTHER" id="PTHR32432">
    <property type="entry name" value="CELL DIVISION PROTEIN FTSA-RELATED"/>
    <property type="match status" value="1"/>
</dbReference>
<dbReference type="AlphaFoldDB" id="A0A1G2DKU9"/>
<sequence>MANKRIITGIDIGTHTVRVVITEYTPGAGLPRIIGMGKAESRGLRHGYIINIADAVKGVRAAVDEAEKIAGVHIREAYLSVGGVGLEGAGTTGAAIISRADSEIGGNDVDRALRTSEQNLPNPANKKILHTIPIEYTIDGKKVYGRPEGMRGLKLETKCLIVSCLDQHLNDMIRAVEEAGVEPVDACASPIAASFVALTKAQKMAGCVLANIGAETLSIVVYEEGIPISLEVFPIGSTDITNDIALGLKIPLEEAELVKLGRGGQQFPKKKLNDIIVSRLEDMFSLVIAHLKKIGKHELLPAGIILTGGGSGIETLEDFARGIMRLPSKVPFINLDFNANAKNKKQIKDTSWFVAYGLAIWGVTNDRSALVGGDHIFGRIKESFAHLVKQLMP</sequence>
<dbReference type="Pfam" id="PF14450">
    <property type="entry name" value="FtsA"/>
    <property type="match status" value="1"/>
</dbReference>
<accession>A0A1G2DKU9</accession>
<evidence type="ECO:0000256" key="3">
    <source>
        <dbReference type="ARBA" id="ARBA00023136"/>
    </source>
</evidence>
<dbReference type="InterPro" id="IPR050696">
    <property type="entry name" value="FtsA/MreB"/>
</dbReference>
<dbReference type="GO" id="GO:0009898">
    <property type="term" value="C:cytoplasmic side of plasma membrane"/>
    <property type="evidence" value="ECO:0007669"/>
    <property type="project" value="UniProtKB-UniRule"/>
</dbReference>
<evidence type="ECO:0000256" key="1">
    <source>
        <dbReference type="ARBA" id="ARBA00022475"/>
    </source>
</evidence>
<comment type="subcellular location">
    <subcellularLocation>
        <location evidence="5">Cell membrane</location>
        <topology evidence="5">Peripheral membrane protein</topology>
        <orientation evidence="5">Cytoplasmic side</orientation>
    </subcellularLocation>
    <text evidence="5">Localizes to the Z ring in an FtsZ-dependent manner. Targeted to the membrane through a conserved C-terminal amphipathic helix.</text>
</comment>
<comment type="subunit">
    <text evidence="5">Self-interacts. Interacts with FtsZ.</text>
</comment>
<evidence type="ECO:0000313" key="8">
    <source>
        <dbReference type="Proteomes" id="UP000178534"/>
    </source>
</evidence>
<evidence type="ECO:0000313" key="7">
    <source>
        <dbReference type="EMBL" id="OGZ13438.1"/>
    </source>
</evidence>
<proteinExistence type="inferred from homology"/>
<dbReference type="EMBL" id="MHLP01000007">
    <property type="protein sequence ID" value="OGZ13438.1"/>
    <property type="molecule type" value="Genomic_DNA"/>
</dbReference>
<dbReference type="InterPro" id="IPR043129">
    <property type="entry name" value="ATPase_NBD"/>
</dbReference>
<dbReference type="HAMAP" id="MF_02033">
    <property type="entry name" value="FtsA"/>
    <property type="match status" value="1"/>
</dbReference>
<evidence type="ECO:0000256" key="4">
    <source>
        <dbReference type="ARBA" id="ARBA00023306"/>
    </source>
</evidence>
<keyword evidence="4 5" id="KW-0131">Cell cycle</keyword>
<name>A0A1G2DKU9_9BACT</name>
<dbReference type="Proteomes" id="UP000178534">
    <property type="component" value="Unassembled WGS sequence"/>
</dbReference>
<dbReference type="SMART" id="SM00842">
    <property type="entry name" value="FtsA"/>
    <property type="match status" value="1"/>
</dbReference>
<dbReference type="GO" id="GO:0032153">
    <property type="term" value="C:cell division site"/>
    <property type="evidence" value="ECO:0007669"/>
    <property type="project" value="UniProtKB-UniRule"/>
</dbReference>
<reference evidence="7 8" key="1">
    <citation type="journal article" date="2016" name="Nat. Commun.">
        <title>Thousands of microbial genomes shed light on interconnected biogeochemical processes in an aquifer system.</title>
        <authorList>
            <person name="Anantharaman K."/>
            <person name="Brown C.T."/>
            <person name="Hug L.A."/>
            <person name="Sharon I."/>
            <person name="Castelle C.J."/>
            <person name="Probst A.J."/>
            <person name="Thomas B.C."/>
            <person name="Singh A."/>
            <person name="Wilkins M.J."/>
            <person name="Karaoz U."/>
            <person name="Brodie E.L."/>
            <person name="Williams K.H."/>
            <person name="Hubbard S.S."/>
            <person name="Banfield J.F."/>
        </authorList>
    </citation>
    <scope>NUCLEOTIDE SEQUENCE [LARGE SCALE GENOMIC DNA]</scope>
</reference>
<feature type="domain" description="SHS2" evidence="6">
    <location>
        <begin position="7"/>
        <end position="197"/>
    </location>
</feature>
<evidence type="ECO:0000256" key="5">
    <source>
        <dbReference type="HAMAP-Rule" id="MF_02033"/>
    </source>
</evidence>
<dbReference type="STRING" id="1798665.A2942_01170"/>
<dbReference type="GO" id="GO:0043093">
    <property type="term" value="P:FtsZ-dependent cytokinesis"/>
    <property type="evidence" value="ECO:0007669"/>
    <property type="project" value="UniProtKB-UniRule"/>
</dbReference>
<dbReference type="Pfam" id="PF02491">
    <property type="entry name" value="SHS2_FTSA"/>
    <property type="match status" value="1"/>
</dbReference>
<comment type="function">
    <text evidence="5">Cell division protein that is involved in the assembly of the Z ring. May serve as a membrane anchor for the Z ring.</text>
</comment>
<dbReference type="InterPro" id="IPR020823">
    <property type="entry name" value="Cell_div_FtsA"/>
</dbReference>